<dbReference type="PANTHER" id="PTHR32343">
    <property type="entry name" value="SERINE/ARGININE-RICH SPLICING FACTOR"/>
    <property type="match status" value="1"/>
</dbReference>
<evidence type="ECO:0000313" key="5">
    <source>
        <dbReference type="Proteomes" id="UP000765509"/>
    </source>
</evidence>
<comment type="caution">
    <text evidence="4">The sequence shown here is derived from an EMBL/GenBank/DDBJ whole genome shotgun (WGS) entry which is preliminary data.</text>
</comment>
<feature type="domain" description="RRM" evidence="3">
    <location>
        <begin position="82"/>
        <end position="151"/>
    </location>
</feature>
<dbReference type="AlphaFoldDB" id="A0A9Q3I630"/>
<evidence type="ECO:0000259" key="3">
    <source>
        <dbReference type="PROSITE" id="PS50102"/>
    </source>
</evidence>
<evidence type="ECO:0000256" key="1">
    <source>
        <dbReference type="PROSITE-ProRule" id="PRU00176"/>
    </source>
</evidence>
<dbReference type="PANTHER" id="PTHR32343:SF10">
    <property type="entry name" value="RNA-BINDING REGION RNP-1 DOMAIN-CONTAINING PROTEIN"/>
    <property type="match status" value="1"/>
</dbReference>
<dbReference type="PROSITE" id="PS50102">
    <property type="entry name" value="RRM"/>
    <property type="match status" value="1"/>
</dbReference>
<dbReference type="OrthoDB" id="7763451at2759"/>
<feature type="compositionally biased region" description="Low complexity" evidence="2">
    <location>
        <begin position="149"/>
        <end position="159"/>
    </location>
</feature>
<gene>
    <name evidence="4" type="ORF">O181_068237</name>
</gene>
<reference evidence="4" key="1">
    <citation type="submission" date="2021-03" db="EMBL/GenBank/DDBJ databases">
        <title>Draft genome sequence of rust myrtle Austropuccinia psidii MF-1, a brazilian biotype.</title>
        <authorList>
            <person name="Quecine M.C."/>
            <person name="Pachon D.M.R."/>
            <person name="Bonatelli M.L."/>
            <person name="Correr F.H."/>
            <person name="Franceschini L.M."/>
            <person name="Leite T.F."/>
            <person name="Margarido G.R.A."/>
            <person name="Almeida C.A."/>
            <person name="Ferrarezi J.A."/>
            <person name="Labate C.A."/>
        </authorList>
    </citation>
    <scope>NUCLEOTIDE SEQUENCE</scope>
    <source>
        <strain evidence="4">MF-1</strain>
    </source>
</reference>
<keyword evidence="1" id="KW-0694">RNA-binding</keyword>
<feature type="region of interest" description="Disordered" evidence="2">
    <location>
        <begin position="149"/>
        <end position="175"/>
    </location>
</feature>
<dbReference type="GO" id="GO:0003723">
    <property type="term" value="F:RNA binding"/>
    <property type="evidence" value="ECO:0007669"/>
    <property type="project" value="UniProtKB-UniRule"/>
</dbReference>
<dbReference type="EMBL" id="AVOT02034422">
    <property type="protein sequence ID" value="MBW0528522.1"/>
    <property type="molecule type" value="Genomic_DNA"/>
</dbReference>
<accession>A0A9Q3I630</accession>
<organism evidence="4 5">
    <name type="scientific">Austropuccinia psidii MF-1</name>
    <dbReference type="NCBI Taxonomy" id="1389203"/>
    <lineage>
        <taxon>Eukaryota</taxon>
        <taxon>Fungi</taxon>
        <taxon>Dikarya</taxon>
        <taxon>Basidiomycota</taxon>
        <taxon>Pucciniomycotina</taxon>
        <taxon>Pucciniomycetes</taxon>
        <taxon>Pucciniales</taxon>
        <taxon>Sphaerophragmiaceae</taxon>
        <taxon>Austropuccinia</taxon>
    </lineage>
</organism>
<dbReference type="Pfam" id="PF00076">
    <property type="entry name" value="RRM_1"/>
    <property type="match status" value="1"/>
</dbReference>
<keyword evidence="5" id="KW-1185">Reference proteome</keyword>
<dbReference type="InterPro" id="IPR035979">
    <property type="entry name" value="RBD_domain_sf"/>
</dbReference>
<dbReference type="InterPro" id="IPR012677">
    <property type="entry name" value="Nucleotide-bd_a/b_plait_sf"/>
</dbReference>
<dbReference type="InterPro" id="IPR000504">
    <property type="entry name" value="RRM_dom"/>
</dbReference>
<dbReference type="Gene3D" id="3.30.70.330">
    <property type="match status" value="1"/>
</dbReference>
<feature type="region of interest" description="Disordered" evidence="2">
    <location>
        <begin position="306"/>
        <end position="333"/>
    </location>
</feature>
<evidence type="ECO:0000313" key="4">
    <source>
        <dbReference type="EMBL" id="MBW0528522.1"/>
    </source>
</evidence>
<proteinExistence type="predicted"/>
<dbReference type="Proteomes" id="UP000765509">
    <property type="component" value="Unassembled WGS sequence"/>
</dbReference>
<protein>
    <recommendedName>
        <fullName evidence="3">RRM domain-containing protein</fullName>
    </recommendedName>
</protein>
<dbReference type="SUPFAM" id="SSF54928">
    <property type="entry name" value="RNA-binding domain, RBD"/>
    <property type="match status" value="1"/>
</dbReference>
<sequence length="333" mass="36282">MFNKVGVNHTPLPSRTACCSGGTPAPWRLDPCRFRLRWAQQTLRQYTPWARPDWVGPGLDSRGGAGLLLHPSSKNMTYNQECSVIVCGLSPATTEESLNQFFSFCGKINLIERHEKTATIVFEKEAAAKTALMLDSGTLDGTTIQITPAAPSMSSPQASGTAFASGTQDAEDVKQEDKPRSAIAAEYLAHGYILGDQVIAKAIDLDQKHGISTKFSNYFHKIQDRALRHTAPKTSTDPSSAKSPTTKLSSLINWSNQYYEKALSSTNGSKVKEFYTTTSKQVLDVHSEARRIAELKTGHSIFQFPCLKQSTPPSATPVGSTSHKEPSDTTPSN</sequence>
<name>A0A9Q3I630_9BASI</name>
<dbReference type="SMART" id="SM00360">
    <property type="entry name" value="RRM"/>
    <property type="match status" value="1"/>
</dbReference>
<evidence type="ECO:0000256" key="2">
    <source>
        <dbReference type="SAM" id="MobiDB-lite"/>
    </source>
</evidence>
<feature type="compositionally biased region" description="Polar residues" evidence="2">
    <location>
        <begin position="308"/>
        <end position="321"/>
    </location>
</feature>